<evidence type="ECO:0000256" key="7">
    <source>
        <dbReference type="ARBA" id="ARBA00016544"/>
    </source>
</evidence>
<dbReference type="PRINTS" id="PR01736">
    <property type="entry name" value="PHPHTRNFRASE"/>
</dbReference>
<comment type="cofactor">
    <cofactor evidence="2 17 20">
        <name>Mg(2+)</name>
        <dbReference type="ChEBI" id="CHEBI:18420"/>
    </cofactor>
</comment>
<dbReference type="GO" id="GO:0009401">
    <property type="term" value="P:phosphoenolpyruvate-dependent sugar phosphotransferase system"/>
    <property type="evidence" value="ECO:0007669"/>
    <property type="project" value="UniProtKB-KW"/>
</dbReference>
<dbReference type="InterPro" id="IPR008731">
    <property type="entry name" value="PTS_EIN"/>
</dbReference>
<dbReference type="Pfam" id="PF05524">
    <property type="entry name" value="PEP-utilisers_N"/>
    <property type="match status" value="1"/>
</dbReference>
<dbReference type="GO" id="GO:0016301">
    <property type="term" value="F:kinase activity"/>
    <property type="evidence" value="ECO:0007669"/>
    <property type="project" value="UniProtKB-KW"/>
</dbReference>
<evidence type="ECO:0000256" key="10">
    <source>
        <dbReference type="ARBA" id="ARBA00022597"/>
    </source>
</evidence>
<dbReference type="PANTHER" id="PTHR46244:SF3">
    <property type="entry name" value="PHOSPHOENOLPYRUVATE-PROTEIN PHOSPHOTRANSFERASE"/>
    <property type="match status" value="1"/>
</dbReference>
<dbReference type="Pfam" id="PF00391">
    <property type="entry name" value="PEP-utilizers"/>
    <property type="match status" value="1"/>
</dbReference>
<evidence type="ECO:0000256" key="1">
    <source>
        <dbReference type="ARBA" id="ARBA00000683"/>
    </source>
</evidence>
<feature type="active site" description="Tele-phosphohistidine intermediate" evidence="18">
    <location>
        <position position="191"/>
    </location>
</feature>
<dbReference type="SUPFAM" id="SSF52009">
    <property type="entry name" value="Phosphohistidine domain"/>
    <property type="match status" value="1"/>
</dbReference>
<dbReference type="STRING" id="1384054.N790_12935"/>
<feature type="domain" description="PEP-utilising enzyme C-terminal" evidence="23">
    <location>
        <begin position="253"/>
        <end position="544"/>
    </location>
</feature>
<evidence type="ECO:0000256" key="18">
    <source>
        <dbReference type="PIRSR" id="PIRSR000732-1"/>
    </source>
</evidence>
<evidence type="ECO:0000256" key="5">
    <source>
        <dbReference type="ARBA" id="ARBA00007837"/>
    </source>
</evidence>
<accession>A0A091BJY6</accession>
<comment type="function">
    <text evidence="3 17">General (non sugar-specific) component of the phosphoenolpyruvate-dependent sugar phosphotransferase system (sugar PTS). This major carbohydrate active-transport system catalyzes the phosphorylation of incoming sugar substrates concomitantly with their translocation across the cell membrane. Enzyme I transfers the phosphoryl group from phosphoenolpyruvate (PEP) to the phosphoryl carrier protein (HPr).</text>
</comment>
<dbReference type="EMBL" id="AVCH01000008">
    <property type="protein sequence ID" value="KFN52081.1"/>
    <property type="molecule type" value="Genomic_DNA"/>
</dbReference>
<evidence type="ECO:0000259" key="22">
    <source>
        <dbReference type="Pfam" id="PF00391"/>
    </source>
</evidence>
<keyword evidence="15 17" id="KW-0460">Magnesium</keyword>
<feature type="binding site" evidence="19">
    <location>
        <position position="298"/>
    </location>
    <ligand>
        <name>phosphoenolpyruvate</name>
        <dbReference type="ChEBI" id="CHEBI:58702"/>
    </ligand>
</feature>
<dbReference type="InterPro" id="IPR008279">
    <property type="entry name" value="PEP-util_enz_mobile_dom"/>
</dbReference>
<dbReference type="RefSeq" id="WP_043799920.1">
    <property type="nucleotide sequence ID" value="NZ_AVCH01000008.1"/>
</dbReference>
<evidence type="ECO:0000256" key="15">
    <source>
        <dbReference type="ARBA" id="ARBA00022842"/>
    </source>
</evidence>
<evidence type="ECO:0000259" key="24">
    <source>
        <dbReference type="Pfam" id="PF05524"/>
    </source>
</evidence>
<evidence type="ECO:0000256" key="21">
    <source>
        <dbReference type="SAM" id="Coils"/>
    </source>
</evidence>
<evidence type="ECO:0000256" key="8">
    <source>
        <dbReference type="ARBA" id="ARBA00022448"/>
    </source>
</evidence>
<dbReference type="Proteomes" id="UP000029392">
    <property type="component" value="Unassembled WGS sequence"/>
</dbReference>
<organism evidence="25 26">
    <name type="scientific">Arenimonas malthae CC-JY-1</name>
    <dbReference type="NCBI Taxonomy" id="1384054"/>
    <lineage>
        <taxon>Bacteria</taxon>
        <taxon>Pseudomonadati</taxon>
        <taxon>Pseudomonadota</taxon>
        <taxon>Gammaproteobacteria</taxon>
        <taxon>Lysobacterales</taxon>
        <taxon>Lysobacteraceae</taxon>
        <taxon>Arenimonas</taxon>
    </lineage>
</organism>
<feature type="domain" description="Phosphotransferase system enzyme I N-terminal" evidence="24">
    <location>
        <begin position="6"/>
        <end position="129"/>
    </location>
</feature>
<dbReference type="SUPFAM" id="SSF47831">
    <property type="entry name" value="Enzyme I of the PEP:sugar phosphotransferase system HPr-binding (sub)domain"/>
    <property type="match status" value="1"/>
</dbReference>
<evidence type="ECO:0000313" key="25">
    <source>
        <dbReference type="EMBL" id="KFN52081.1"/>
    </source>
</evidence>
<evidence type="ECO:0000313" key="26">
    <source>
        <dbReference type="Proteomes" id="UP000029392"/>
    </source>
</evidence>
<evidence type="ECO:0000256" key="12">
    <source>
        <dbReference type="ARBA" id="ARBA00022683"/>
    </source>
</evidence>
<comment type="similarity">
    <text evidence="5 17">Belongs to the PEP-utilizing enzyme family.</text>
</comment>
<dbReference type="Gene3D" id="3.20.20.60">
    <property type="entry name" value="Phosphoenolpyruvate-binding domains"/>
    <property type="match status" value="1"/>
</dbReference>
<name>A0A091BJY6_9GAMM</name>
<feature type="binding site" evidence="19">
    <location>
        <position position="334"/>
    </location>
    <ligand>
        <name>phosphoenolpyruvate</name>
        <dbReference type="ChEBI" id="CHEBI:58702"/>
    </ligand>
</feature>
<evidence type="ECO:0000256" key="19">
    <source>
        <dbReference type="PIRSR" id="PIRSR000732-2"/>
    </source>
</evidence>
<feature type="binding site" evidence="19">
    <location>
        <position position="468"/>
    </location>
    <ligand>
        <name>phosphoenolpyruvate</name>
        <dbReference type="ChEBI" id="CHEBI:58702"/>
    </ligand>
</feature>
<dbReference type="Pfam" id="PF02896">
    <property type="entry name" value="PEP-utilizers_C"/>
    <property type="match status" value="1"/>
</dbReference>
<proteinExistence type="inferred from homology"/>
<dbReference type="PROSITE" id="PS00742">
    <property type="entry name" value="PEP_ENZYMES_2"/>
    <property type="match status" value="1"/>
</dbReference>
<evidence type="ECO:0000256" key="17">
    <source>
        <dbReference type="PIRNR" id="PIRNR000732"/>
    </source>
</evidence>
<feature type="coiled-coil region" evidence="21">
    <location>
        <begin position="43"/>
        <end position="70"/>
    </location>
</feature>
<dbReference type="eggNOG" id="COG1080">
    <property type="taxonomic scope" value="Bacteria"/>
</dbReference>
<sequence>MRRALRGVGASRGIALGRARVCQPQALAVEETRIEAGEVAGELARLHAALDVARAELRGLRERLHGALAQEVGEFLDLHAMILDDPELLQGLDDLVRTGRYGADYALKLQRDRLAAVFEGMDDDYFRSRREDLDHVIGRVHAALHRRDNANGAGLSGEILVCESVAPSELAEWQARGVVAVVTATGSPLSHSAILARSLHLPLLVNVGDLLAHANDGDAMMVDASSGEVVLEPSAEDLARYHARQAQIGRERAQLARLRRQPTRTRDGVDIRLYANAESREDVAEAHAQGADGVGLYRTEFLFLQRRELPTEEEQFLAYRDLVLGMAGRVATIRTLDLGADKADHTGLALRSEPNPALGLRGVRLSLAHPALFLTQLRAILRASAYGPVRILVPMVSGREEMLQVCELLEQARDGLAAEGLQVGPVAELGAMIEVPAAALGLGDIVDLVDFVSVGTNDLVQYLLATDRNHESLAELYTPRHPAVLRLLAEVFAFGRRNGIPVAVCGEMAGEAANVPLLLALGLRDFSLHPSTLLEVRKAIREADLGSLRRRSGTLLRCHDRAAIERWLERC</sequence>
<evidence type="ECO:0000256" key="6">
    <source>
        <dbReference type="ARBA" id="ARBA00012232"/>
    </source>
</evidence>
<evidence type="ECO:0000256" key="3">
    <source>
        <dbReference type="ARBA" id="ARBA00002728"/>
    </source>
</evidence>
<dbReference type="SUPFAM" id="SSF51621">
    <property type="entry name" value="Phosphoenolpyruvate/pyruvate domain"/>
    <property type="match status" value="1"/>
</dbReference>
<keyword evidence="11 17" id="KW-0808">Transferase</keyword>
<keyword evidence="21" id="KW-0175">Coiled coil</keyword>
<dbReference type="GO" id="GO:0008965">
    <property type="term" value="F:phosphoenolpyruvate-protein phosphotransferase activity"/>
    <property type="evidence" value="ECO:0007669"/>
    <property type="project" value="UniProtKB-EC"/>
</dbReference>
<dbReference type="InterPro" id="IPR036637">
    <property type="entry name" value="Phosphohistidine_dom_sf"/>
</dbReference>
<dbReference type="GO" id="GO:0046872">
    <property type="term" value="F:metal ion binding"/>
    <property type="evidence" value="ECO:0007669"/>
    <property type="project" value="UniProtKB-KW"/>
</dbReference>
<dbReference type="NCBIfam" id="TIGR01417">
    <property type="entry name" value="PTS_I_fam"/>
    <property type="match status" value="1"/>
</dbReference>
<dbReference type="Gene3D" id="3.50.30.10">
    <property type="entry name" value="Phosphohistidine domain"/>
    <property type="match status" value="1"/>
</dbReference>
<dbReference type="InterPro" id="IPR015813">
    <property type="entry name" value="Pyrv/PenolPyrv_kinase-like_dom"/>
</dbReference>
<reference evidence="25 26" key="1">
    <citation type="submission" date="2013-09" db="EMBL/GenBank/DDBJ databases">
        <title>Genome sequencing of Arenimonas malthae.</title>
        <authorList>
            <person name="Chen F."/>
            <person name="Wang G."/>
        </authorList>
    </citation>
    <scope>NUCLEOTIDE SEQUENCE [LARGE SCALE GENOMIC DNA]</scope>
    <source>
        <strain evidence="25 26">CC-JY-1</strain>
    </source>
</reference>
<evidence type="ECO:0000256" key="14">
    <source>
        <dbReference type="ARBA" id="ARBA00022777"/>
    </source>
</evidence>
<keyword evidence="14 17" id="KW-0418">Kinase</keyword>
<keyword evidence="13 17" id="KW-0479">Metal-binding</keyword>
<feature type="binding site" evidence="19">
    <location>
        <begin position="457"/>
        <end position="458"/>
    </location>
    <ligand>
        <name>phosphoenolpyruvate</name>
        <dbReference type="ChEBI" id="CHEBI:58702"/>
    </ligand>
</feature>
<dbReference type="InterPro" id="IPR024692">
    <property type="entry name" value="PTS_EI"/>
</dbReference>
<comment type="caution">
    <text evidence="25">The sequence shown here is derived from an EMBL/GenBank/DDBJ whole genome shotgun (WGS) entry which is preliminary data.</text>
</comment>
<comment type="catalytic activity">
    <reaction evidence="1 17">
        <text>L-histidyl-[protein] + phosphoenolpyruvate = N(pros)-phospho-L-histidyl-[protein] + pyruvate</text>
        <dbReference type="Rhea" id="RHEA:23880"/>
        <dbReference type="Rhea" id="RHEA-COMP:9745"/>
        <dbReference type="Rhea" id="RHEA-COMP:9746"/>
        <dbReference type="ChEBI" id="CHEBI:15361"/>
        <dbReference type="ChEBI" id="CHEBI:29979"/>
        <dbReference type="ChEBI" id="CHEBI:58702"/>
        <dbReference type="ChEBI" id="CHEBI:64837"/>
        <dbReference type="EC" id="2.7.3.9"/>
    </reaction>
</comment>
<feature type="domain" description="PEP-utilising enzyme mobile" evidence="22">
    <location>
        <begin position="157"/>
        <end position="227"/>
    </location>
</feature>
<keyword evidence="10 17" id="KW-0762">Sugar transport</keyword>
<evidence type="ECO:0000256" key="20">
    <source>
        <dbReference type="PIRSR" id="PIRSR000732-3"/>
    </source>
</evidence>
<evidence type="ECO:0000256" key="4">
    <source>
        <dbReference type="ARBA" id="ARBA00004496"/>
    </source>
</evidence>
<dbReference type="GO" id="GO:0005737">
    <property type="term" value="C:cytoplasm"/>
    <property type="evidence" value="ECO:0007669"/>
    <property type="project" value="UniProtKB-SubCell"/>
</dbReference>
<keyword evidence="26" id="KW-1185">Reference proteome</keyword>
<evidence type="ECO:0000256" key="9">
    <source>
        <dbReference type="ARBA" id="ARBA00022490"/>
    </source>
</evidence>
<feature type="active site" description="Proton donor" evidence="18">
    <location>
        <position position="505"/>
    </location>
</feature>
<comment type="subcellular location">
    <subcellularLocation>
        <location evidence="4 17">Cytoplasm</location>
    </subcellularLocation>
</comment>
<evidence type="ECO:0000259" key="23">
    <source>
        <dbReference type="Pfam" id="PF02896"/>
    </source>
</evidence>
<gene>
    <name evidence="25" type="ORF">N790_12935</name>
</gene>
<keyword evidence="12 17" id="KW-0598">Phosphotransferase system</keyword>
<dbReference type="InterPro" id="IPR040442">
    <property type="entry name" value="Pyrv_kinase-like_dom_sf"/>
</dbReference>
<dbReference type="Gene3D" id="1.10.274.10">
    <property type="entry name" value="PtsI, HPr-binding domain"/>
    <property type="match status" value="1"/>
</dbReference>
<keyword evidence="9 17" id="KW-0963">Cytoplasm</keyword>
<evidence type="ECO:0000256" key="2">
    <source>
        <dbReference type="ARBA" id="ARBA00001946"/>
    </source>
</evidence>
<feature type="binding site" evidence="20">
    <location>
        <position position="434"/>
    </location>
    <ligand>
        <name>Mg(2+)</name>
        <dbReference type="ChEBI" id="CHEBI:18420"/>
    </ligand>
</feature>
<dbReference type="InterPro" id="IPR006318">
    <property type="entry name" value="PTS_EI-like"/>
</dbReference>
<dbReference type="InterPro" id="IPR050499">
    <property type="entry name" value="PEP-utilizing_PTS_enzyme"/>
</dbReference>
<dbReference type="InterPro" id="IPR023151">
    <property type="entry name" value="PEP_util_CS"/>
</dbReference>
<dbReference type="InterPro" id="IPR000121">
    <property type="entry name" value="PEP_util_C"/>
</dbReference>
<dbReference type="OrthoDB" id="9765468at2"/>
<protein>
    <recommendedName>
        <fullName evidence="7 17">Phosphoenolpyruvate-protein phosphotransferase</fullName>
        <ecNumber evidence="6 17">2.7.3.9</ecNumber>
    </recommendedName>
    <alternativeName>
        <fullName evidence="16 17">Phosphotransferase system, enzyme I</fullName>
    </alternativeName>
</protein>
<evidence type="ECO:0000256" key="16">
    <source>
        <dbReference type="ARBA" id="ARBA00033235"/>
    </source>
</evidence>
<evidence type="ECO:0000256" key="11">
    <source>
        <dbReference type="ARBA" id="ARBA00022679"/>
    </source>
</evidence>
<evidence type="ECO:0000256" key="13">
    <source>
        <dbReference type="ARBA" id="ARBA00022723"/>
    </source>
</evidence>
<dbReference type="PIRSF" id="PIRSF000732">
    <property type="entry name" value="PTS_enzyme_I"/>
    <property type="match status" value="1"/>
</dbReference>
<dbReference type="PATRIC" id="fig|1384054.3.peg.264"/>
<dbReference type="AlphaFoldDB" id="A0A091BJY6"/>
<dbReference type="EC" id="2.7.3.9" evidence="6 17"/>
<feature type="binding site" evidence="20">
    <location>
        <position position="458"/>
    </location>
    <ligand>
        <name>Mg(2+)</name>
        <dbReference type="ChEBI" id="CHEBI:18420"/>
    </ligand>
</feature>
<dbReference type="PANTHER" id="PTHR46244">
    <property type="entry name" value="PHOSPHOENOLPYRUVATE-PROTEIN PHOSPHOTRANSFERASE"/>
    <property type="match status" value="1"/>
</dbReference>
<dbReference type="InterPro" id="IPR036618">
    <property type="entry name" value="PtsI_HPr-bd_sf"/>
</dbReference>
<keyword evidence="8 17" id="KW-0813">Transport</keyword>